<dbReference type="GO" id="GO:0016620">
    <property type="term" value="F:oxidoreductase activity, acting on the aldehyde or oxo group of donors, NAD or NADP as acceptor"/>
    <property type="evidence" value="ECO:0007669"/>
    <property type="project" value="InterPro"/>
</dbReference>
<evidence type="ECO:0000256" key="3">
    <source>
        <dbReference type="PROSITE-ProRule" id="PRU10007"/>
    </source>
</evidence>
<comment type="similarity">
    <text evidence="1 4">Belongs to the aldehyde dehydrogenase family.</text>
</comment>
<evidence type="ECO:0000313" key="6">
    <source>
        <dbReference type="EMBL" id="NUQ88451.1"/>
    </source>
</evidence>
<dbReference type="FunFam" id="3.40.605.10:FF:000007">
    <property type="entry name" value="NAD/NADP-dependent betaine aldehyde dehydrogenase"/>
    <property type="match status" value="1"/>
</dbReference>
<dbReference type="InterPro" id="IPR016163">
    <property type="entry name" value="Ald_DH_C"/>
</dbReference>
<dbReference type="Pfam" id="PF00171">
    <property type="entry name" value="Aldedh"/>
    <property type="match status" value="1"/>
</dbReference>
<evidence type="ECO:0000256" key="1">
    <source>
        <dbReference type="ARBA" id="ARBA00009986"/>
    </source>
</evidence>
<dbReference type="PROSITE" id="PS00070">
    <property type="entry name" value="ALDEHYDE_DEHYDR_CYS"/>
    <property type="match status" value="1"/>
</dbReference>
<dbReference type="Gene3D" id="3.40.309.10">
    <property type="entry name" value="Aldehyde Dehydrogenase, Chain A, domain 2"/>
    <property type="match status" value="1"/>
</dbReference>
<dbReference type="PROSITE" id="PS00687">
    <property type="entry name" value="ALDEHYDE_DEHYDR_GLU"/>
    <property type="match status" value="1"/>
</dbReference>
<dbReference type="InterPro" id="IPR029510">
    <property type="entry name" value="Ald_DH_CS_GLU"/>
</dbReference>
<accession>A0A850C6T5</accession>
<sequence length="501" mass="53274">MRFERSAPATLAEWEAVWAKTSLPAGMWLDGEWNAALDGSVATLVTPRDGSDLTVVPAGRAEDVDRAVAGARRAFEAGTWSRLPPRERGDVLLRWADLMEEHREELALLIALEMGKPAATAWAVEVRTSIGLVRWYGELADKLMDESPRGRPDSVAIVSREPLGVVAAITPWNFPMTLSCFKVPAALVAGNSVVLKPASQTPLSMLRVAELGSRAGLPDGVFQVVTGSGPVIGDALARHRGVDTLSFTGSPAVGARLLRAAGESNLKPVALELGGKSPNLIFEDVDDLDAAMDTAAWAIAFNSGQMCTAGSRLLVHASLHDEVVAGVTERLAAVRAGDPLDPSTEFGPLATRRHREDVAAEIRRGRESGARLVLGSEEIPGGPGFHLPPAVFTGVSPGDRLAQHEIFGPVLSVLSFHDEDEAIVIANHSDYGLGASVWTGSLRRAHQVSRRIVAGTVWVNCFEEGDASVPFGGRKLSGHGADKSVHGLDKFTALKTTWMAL</sequence>
<dbReference type="Gene3D" id="3.40.605.10">
    <property type="entry name" value="Aldehyde Dehydrogenase, Chain A, domain 1"/>
    <property type="match status" value="1"/>
</dbReference>
<name>A0A850C6T5_9ACTN</name>
<comment type="caution">
    <text evidence="6">The sequence shown here is derived from an EMBL/GenBank/DDBJ whole genome shotgun (WGS) entry which is preliminary data.</text>
</comment>
<organism evidence="6 7">
    <name type="scientific">Glycomyces artemisiae</name>
    <dbReference type="NCBI Taxonomy" id="1076443"/>
    <lineage>
        <taxon>Bacteria</taxon>
        <taxon>Bacillati</taxon>
        <taxon>Actinomycetota</taxon>
        <taxon>Actinomycetes</taxon>
        <taxon>Glycomycetales</taxon>
        <taxon>Glycomycetaceae</taxon>
        <taxon>Glycomyces</taxon>
    </lineage>
</organism>
<dbReference type="Proteomes" id="UP000574690">
    <property type="component" value="Unassembled WGS sequence"/>
</dbReference>
<dbReference type="InterPro" id="IPR016160">
    <property type="entry name" value="Ald_DH_CS_CYS"/>
</dbReference>
<dbReference type="InterPro" id="IPR016162">
    <property type="entry name" value="Ald_DH_N"/>
</dbReference>
<feature type="active site" evidence="3">
    <location>
        <position position="272"/>
    </location>
</feature>
<feature type="domain" description="Aldehyde dehydrogenase" evidence="5">
    <location>
        <begin position="42"/>
        <end position="496"/>
    </location>
</feature>
<dbReference type="AlphaFoldDB" id="A0A850C6T5"/>
<evidence type="ECO:0000313" key="7">
    <source>
        <dbReference type="Proteomes" id="UP000574690"/>
    </source>
</evidence>
<reference evidence="6 7" key="1">
    <citation type="submission" date="2020-05" db="EMBL/GenBank/DDBJ databases">
        <title>DNA-SIP metagenomic assembled genomes.</title>
        <authorList>
            <person name="Yu J."/>
        </authorList>
    </citation>
    <scope>NUCLEOTIDE SEQUENCE [LARGE SCALE GENOMIC DNA]</scope>
    <source>
        <strain evidence="6">Bin5.27</strain>
    </source>
</reference>
<dbReference type="SUPFAM" id="SSF53720">
    <property type="entry name" value="ALDH-like"/>
    <property type="match status" value="1"/>
</dbReference>
<proteinExistence type="inferred from homology"/>
<keyword evidence="2 4" id="KW-0560">Oxidoreductase</keyword>
<evidence type="ECO:0000256" key="4">
    <source>
        <dbReference type="RuleBase" id="RU003345"/>
    </source>
</evidence>
<dbReference type="FunFam" id="3.40.309.10:FF:000012">
    <property type="entry name" value="Betaine aldehyde dehydrogenase"/>
    <property type="match status" value="1"/>
</dbReference>
<dbReference type="PANTHER" id="PTHR11699">
    <property type="entry name" value="ALDEHYDE DEHYDROGENASE-RELATED"/>
    <property type="match status" value="1"/>
</dbReference>
<dbReference type="InterPro" id="IPR016161">
    <property type="entry name" value="Ald_DH/histidinol_DH"/>
</dbReference>
<dbReference type="EMBL" id="JABFXE010000352">
    <property type="protein sequence ID" value="NUQ88451.1"/>
    <property type="molecule type" value="Genomic_DNA"/>
</dbReference>
<evidence type="ECO:0000259" key="5">
    <source>
        <dbReference type="Pfam" id="PF00171"/>
    </source>
</evidence>
<evidence type="ECO:0000256" key="2">
    <source>
        <dbReference type="ARBA" id="ARBA00023002"/>
    </source>
</evidence>
<gene>
    <name evidence="6" type="ORF">HOQ43_08315</name>
</gene>
<dbReference type="InterPro" id="IPR015590">
    <property type="entry name" value="Aldehyde_DH_dom"/>
</dbReference>
<protein>
    <submittedName>
        <fullName evidence="6">Aldehyde dehydrogenase family protein</fullName>
    </submittedName>
</protein>